<evidence type="ECO:0000256" key="1">
    <source>
        <dbReference type="SAM" id="Phobius"/>
    </source>
</evidence>
<organism evidence="2 3">
    <name type="scientific">Paracoccus methylarcula</name>
    <dbReference type="NCBI Taxonomy" id="72022"/>
    <lineage>
        <taxon>Bacteria</taxon>
        <taxon>Pseudomonadati</taxon>
        <taxon>Pseudomonadota</taxon>
        <taxon>Alphaproteobacteria</taxon>
        <taxon>Rhodobacterales</taxon>
        <taxon>Paracoccaceae</taxon>
        <taxon>Paracoccus</taxon>
    </lineage>
</organism>
<evidence type="ECO:0000313" key="3">
    <source>
        <dbReference type="Proteomes" id="UP000238137"/>
    </source>
</evidence>
<dbReference type="EMBL" id="PXNQ02000007">
    <property type="protein sequence ID" value="RNF34183.1"/>
    <property type="molecule type" value="Genomic_DNA"/>
</dbReference>
<keyword evidence="3" id="KW-1185">Reference proteome</keyword>
<keyword evidence="1" id="KW-0812">Transmembrane</keyword>
<gene>
    <name evidence="2" type="ORF">A7A09_012315</name>
</gene>
<dbReference type="Proteomes" id="UP000238137">
    <property type="component" value="Unassembled WGS sequence"/>
</dbReference>
<dbReference type="OrthoDB" id="7776717at2"/>
<feature type="transmembrane region" description="Helical" evidence="1">
    <location>
        <begin position="38"/>
        <end position="57"/>
    </location>
</feature>
<evidence type="ECO:0000313" key="2">
    <source>
        <dbReference type="EMBL" id="RNF34183.1"/>
    </source>
</evidence>
<dbReference type="RefSeq" id="WP_106691689.1">
    <property type="nucleotide sequence ID" value="NZ_PXNQ02000007.1"/>
</dbReference>
<protein>
    <submittedName>
        <fullName evidence="2">Uncharacterized protein</fullName>
    </submittedName>
</protein>
<comment type="caution">
    <text evidence="2">The sequence shown here is derived from an EMBL/GenBank/DDBJ whole genome shotgun (WGS) entry which is preliminary data.</text>
</comment>
<keyword evidence="1" id="KW-0472">Membrane</keyword>
<reference evidence="2" key="1">
    <citation type="submission" date="2018-05" db="EMBL/GenBank/DDBJ databases">
        <title>Reclassification of Methylarcula marina and Methylarcula terricola as Paracoccus methylarcula sp.nov., comb.nov. and Paracoccus terricola comb.nov.</title>
        <authorList>
            <person name="Shmareva M.N."/>
            <person name="Doronina N.V."/>
            <person name="Vasilenko O.V."/>
            <person name="Tarlachkov S.V."/>
            <person name="Trotsenko Y.A."/>
        </authorList>
    </citation>
    <scope>NUCLEOTIDE SEQUENCE [LARGE SCALE GENOMIC DNA]</scope>
    <source>
        <strain evidence="2">VKM B-2159</strain>
    </source>
</reference>
<feature type="transmembrane region" description="Helical" evidence="1">
    <location>
        <begin position="63"/>
        <end position="82"/>
    </location>
</feature>
<name>A0A422QW51_9RHOB</name>
<keyword evidence="1" id="KW-1133">Transmembrane helix</keyword>
<accession>A0A422QW51</accession>
<proteinExistence type="predicted"/>
<dbReference type="AlphaFoldDB" id="A0A422QW51"/>
<sequence>MLRLFKEISTTVRMANDLAEGSGSAGPRWSVFITNRSFVAQVFTVVFLILAYCGVPLPIPAEVAANAVYGIAITLMALWAVLERLYGKTRVIWSRTQAERAHDEATALSEHDRLSKALKNAGAL</sequence>